<protein>
    <submittedName>
        <fullName evidence="3">UDP-N-acetylglucosamine 4,6-dehydratase</fullName>
    </submittedName>
</protein>
<dbReference type="NCBIfam" id="TIGR03589">
    <property type="entry name" value="PseB"/>
    <property type="match status" value="1"/>
</dbReference>
<reference evidence="3 4" key="1">
    <citation type="submission" date="2018-07" db="EMBL/GenBank/DDBJ databases">
        <title>Genomic Encyclopedia of Type Strains, Phase IV (KMG-IV): sequencing the most valuable type-strain genomes for metagenomic binning, comparative biology and taxonomic classification.</title>
        <authorList>
            <person name="Goeker M."/>
        </authorList>
    </citation>
    <scope>NUCLEOTIDE SEQUENCE [LARGE SCALE GENOMIC DNA]</scope>
    <source>
        <strain evidence="3 4">DSM 25528</strain>
    </source>
</reference>
<dbReference type="PANTHER" id="PTHR43318">
    <property type="entry name" value="UDP-N-ACETYLGLUCOSAMINE 4,6-DEHYDRATASE"/>
    <property type="match status" value="1"/>
</dbReference>
<dbReference type="AlphaFoldDB" id="A0A6I7HM36"/>
<evidence type="ECO:0000313" key="4">
    <source>
        <dbReference type="Proteomes" id="UP000252582"/>
    </source>
</evidence>
<dbReference type="CDD" id="cd05237">
    <property type="entry name" value="UDP_invert_4-6DH_SDR_e"/>
    <property type="match status" value="1"/>
</dbReference>
<dbReference type="PANTHER" id="PTHR43318:SF2">
    <property type="entry name" value="UDP-N-ACETYLGLUCOSAMINE 4,6-DEHYDRATASE (INVERTING)"/>
    <property type="match status" value="1"/>
</dbReference>
<organism evidence="3 4">
    <name type="scientific">Ciceribacter lividus</name>
    <dbReference type="NCBI Taxonomy" id="1197950"/>
    <lineage>
        <taxon>Bacteria</taxon>
        <taxon>Pseudomonadati</taxon>
        <taxon>Pseudomonadota</taxon>
        <taxon>Alphaproteobacteria</taxon>
        <taxon>Hyphomicrobiales</taxon>
        <taxon>Rhizobiaceae</taxon>
        <taxon>Ciceribacter</taxon>
    </lineage>
</organism>
<comment type="caution">
    <text evidence="3">The sequence shown here is derived from an EMBL/GenBank/DDBJ whole genome shotgun (WGS) entry which is preliminary data.</text>
</comment>
<name>A0A6I7HM36_9HYPH</name>
<dbReference type="SUPFAM" id="SSF51735">
    <property type="entry name" value="NAD(P)-binding Rossmann-fold domains"/>
    <property type="match status" value="1"/>
</dbReference>
<dbReference type="Proteomes" id="UP000252582">
    <property type="component" value="Unassembled WGS sequence"/>
</dbReference>
<dbReference type="InterPro" id="IPR003869">
    <property type="entry name" value="Polysac_CapD-like"/>
</dbReference>
<dbReference type="InterPro" id="IPR051203">
    <property type="entry name" value="Polysaccharide_Synthase-Rel"/>
</dbReference>
<dbReference type="InterPro" id="IPR020025">
    <property type="entry name" value="PseB"/>
</dbReference>
<proteinExistence type="inferred from homology"/>
<dbReference type="EMBL" id="QPIX01000008">
    <property type="protein sequence ID" value="RCW22486.1"/>
    <property type="molecule type" value="Genomic_DNA"/>
</dbReference>
<dbReference type="RefSeq" id="WP_114363882.1">
    <property type="nucleotide sequence ID" value="NZ_QPIX01000008.1"/>
</dbReference>
<evidence type="ECO:0000313" key="3">
    <source>
        <dbReference type="EMBL" id="RCW22486.1"/>
    </source>
</evidence>
<feature type="domain" description="Polysaccharide biosynthesis protein CapD-like" evidence="2">
    <location>
        <begin position="22"/>
        <end position="298"/>
    </location>
</feature>
<gene>
    <name evidence="3" type="ORF">DFR48_1088</name>
</gene>
<evidence type="ECO:0000259" key="2">
    <source>
        <dbReference type="Pfam" id="PF02719"/>
    </source>
</evidence>
<dbReference type="Gene3D" id="3.40.50.720">
    <property type="entry name" value="NAD(P)-binding Rossmann-like Domain"/>
    <property type="match status" value="1"/>
</dbReference>
<dbReference type="InterPro" id="IPR036291">
    <property type="entry name" value="NAD(P)-bd_dom_sf"/>
</dbReference>
<dbReference type="Pfam" id="PF02719">
    <property type="entry name" value="Polysacc_synt_2"/>
    <property type="match status" value="1"/>
</dbReference>
<comment type="similarity">
    <text evidence="1">Belongs to the polysaccharide synthase family.</text>
</comment>
<accession>A0A6I7HM36</accession>
<sequence>MSATAGTRQFDETIENLDGASILVTGGTGSFGRSFVKRLFEVAKPHRVVVLSRDEQKHQMMIRDPEFARHPEIRYFIGDVRDLDRLQQAMSRIDYVVHAAAMKHIDLAEYNPFECIKTNVMGAENVVKAALACGVRRVIALSTDKACNPVNLYGASKLASDKIFIAGNNLAGNHSTRFSVVRYGNVLGSAGSVVPFFRKLMAEGTDHIPITDERMTRFWITLRQGVNFVLSNFTLMRGGEIFIPKIPSSTIPDLAQALAPDLPTKIIGIRPGEKLHEAMITQDDAKNTVDLGDRYVIEPSINFFEREPFQEARPVDPYFVYSSDRNSEWLDIDSLRHLIDRAFRGL</sequence>
<evidence type="ECO:0000256" key="1">
    <source>
        <dbReference type="ARBA" id="ARBA00007430"/>
    </source>
</evidence>
<keyword evidence="4" id="KW-1185">Reference proteome</keyword>